<sequence>MQDQMTPAQRAAAIANGSAADRLQCNPNIANGTARIYGCKISEFRHNPKAIAQAQMAAYRKFGGDSLRVFNDLFPWAEAMGATVFYPEDDTADLLKPAIASVQDIDKLRPADPYKDGRLPVQLEAMKYLKELAKDEVACSAGVVGAFTNAFFLFTTNETLKLIHKNPQAVHKLCRVSLETCKAYAQAALEIGINPTISEPMSSCTVVSPKVFREFSLPYLKELVDFIKSYGSNPVIHICGQTDKIWKDLADLGIGGMSIDNVASLRDCKNAIGSQTKIMGNVDPGGVMYSGSPQDVRLKTLEGILEAYDSPKGYVVMSGCSLPVETPLENIQMMMDTVREVGYPVCPERVMEMIQGCKQ</sequence>
<evidence type="ECO:0000313" key="2">
    <source>
        <dbReference type="EMBL" id="TCL36424.1"/>
    </source>
</evidence>
<name>A0A4R1PXA6_9FIRM</name>
<dbReference type="PANTHER" id="PTHR47099">
    <property type="entry name" value="METHYLCOBAMIDE:COM METHYLTRANSFERASE MTBA"/>
    <property type="match status" value="1"/>
</dbReference>
<dbReference type="CDD" id="cd03465">
    <property type="entry name" value="URO-D_like"/>
    <property type="match status" value="1"/>
</dbReference>
<evidence type="ECO:0000313" key="3">
    <source>
        <dbReference type="Proteomes" id="UP000295063"/>
    </source>
</evidence>
<dbReference type="AlphaFoldDB" id="A0A4R1PXA6"/>
<dbReference type="Pfam" id="PF01208">
    <property type="entry name" value="URO-D"/>
    <property type="match status" value="1"/>
</dbReference>
<keyword evidence="3" id="KW-1185">Reference proteome</keyword>
<dbReference type="OrthoDB" id="9780425at2"/>
<evidence type="ECO:0000259" key="1">
    <source>
        <dbReference type="Pfam" id="PF01208"/>
    </source>
</evidence>
<dbReference type="GO" id="GO:0006779">
    <property type="term" value="P:porphyrin-containing compound biosynthetic process"/>
    <property type="evidence" value="ECO:0007669"/>
    <property type="project" value="InterPro"/>
</dbReference>
<proteinExistence type="predicted"/>
<comment type="caution">
    <text evidence="2">The sequence shown here is derived from an EMBL/GenBank/DDBJ whole genome shotgun (WGS) entry which is preliminary data.</text>
</comment>
<dbReference type="InterPro" id="IPR038071">
    <property type="entry name" value="UROD/MetE-like_sf"/>
</dbReference>
<dbReference type="EMBL" id="SLUI01000008">
    <property type="protein sequence ID" value="TCL36424.1"/>
    <property type="molecule type" value="Genomic_DNA"/>
</dbReference>
<dbReference type="SUPFAM" id="SSF51726">
    <property type="entry name" value="UROD/MetE-like"/>
    <property type="match status" value="1"/>
</dbReference>
<dbReference type="InterPro" id="IPR052024">
    <property type="entry name" value="Methanogen_methyltrans"/>
</dbReference>
<dbReference type="GO" id="GO:0004853">
    <property type="term" value="F:uroporphyrinogen decarboxylase activity"/>
    <property type="evidence" value="ECO:0007669"/>
    <property type="project" value="InterPro"/>
</dbReference>
<dbReference type="PANTHER" id="PTHR47099:SF1">
    <property type="entry name" value="METHYLCOBAMIDE:COM METHYLTRANSFERASE MTBA"/>
    <property type="match status" value="1"/>
</dbReference>
<feature type="domain" description="Uroporphyrinogen decarboxylase (URO-D)" evidence="1">
    <location>
        <begin position="6"/>
        <end position="340"/>
    </location>
</feature>
<dbReference type="RefSeq" id="WP_132081041.1">
    <property type="nucleotide sequence ID" value="NZ_DAIMLW010000263.1"/>
</dbReference>
<protein>
    <submittedName>
        <fullName evidence="2">Uroporphyrinogen decarboxylase</fullName>
    </submittedName>
</protein>
<dbReference type="Proteomes" id="UP000295063">
    <property type="component" value="Unassembled WGS sequence"/>
</dbReference>
<reference evidence="2 3" key="1">
    <citation type="submission" date="2019-03" db="EMBL/GenBank/DDBJ databases">
        <title>Genomic Encyclopedia of Type Strains, Phase IV (KMG-IV): sequencing the most valuable type-strain genomes for metagenomic binning, comparative biology and taxonomic classification.</title>
        <authorList>
            <person name="Goeker M."/>
        </authorList>
    </citation>
    <scope>NUCLEOTIDE SEQUENCE [LARGE SCALE GENOMIC DNA]</scope>
    <source>
        <strain evidence="2 3">DSM 15969</strain>
    </source>
</reference>
<organism evidence="2 3">
    <name type="scientific">Anaerospora hongkongensis</name>
    <dbReference type="NCBI Taxonomy" id="244830"/>
    <lineage>
        <taxon>Bacteria</taxon>
        <taxon>Bacillati</taxon>
        <taxon>Bacillota</taxon>
        <taxon>Negativicutes</taxon>
        <taxon>Selenomonadales</taxon>
        <taxon>Sporomusaceae</taxon>
        <taxon>Anaerospora</taxon>
    </lineage>
</organism>
<dbReference type="InterPro" id="IPR000257">
    <property type="entry name" value="Uroporphyrinogen_deCOase"/>
</dbReference>
<dbReference type="Gene3D" id="3.20.20.210">
    <property type="match status" value="1"/>
</dbReference>
<gene>
    <name evidence="2" type="ORF">EV210_10861</name>
</gene>
<accession>A0A4R1PXA6</accession>